<sequence length="126" mass="13801">MTTDTKDLVLTCLEFYGKGDLEAVATLLREDYVDHGLPFGTATKADWIAKARELPLAGMRVDIRRLVAEGDYVTMFSRRWLPVGEGGVALDIAVADVFRLEGGLIAERWEVVEPIPADAPNPVATL</sequence>
<protein>
    <submittedName>
        <fullName evidence="2">SnoaL-like domain-containing protein</fullName>
    </submittedName>
</protein>
<evidence type="ECO:0000313" key="2">
    <source>
        <dbReference type="EMBL" id="CAG6392866.1"/>
    </source>
</evidence>
<dbReference type="Pfam" id="PF12680">
    <property type="entry name" value="SnoaL_2"/>
    <property type="match status" value="1"/>
</dbReference>
<dbReference type="SUPFAM" id="SSF54427">
    <property type="entry name" value="NTF2-like"/>
    <property type="match status" value="1"/>
</dbReference>
<dbReference type="Gene3D" id="3.10.450.50">
    <property type="match status" value="1"/>
</dbReference>
<evidence type="ECO:0000313" key="3">
    <source>
        <dbReference type="Proteomes" id="UP001152519"/>
    </source>
</evidence>
<proteinExistence type="predicted"/>
<dbReference type="AlphaFoldDB" id="A0A9W4DK31"/>
<organism evidence="2 3">
    <name type="scientific">Actinacidiphila cocklensis</name>
    <dbReference type="NCBI Taxonomy" id="887465"/>
    <lineage>
        <taxon>Bacteria</taxon>
        <taxon>Bacillati</taxon>
        <taxon>Actinomycetota</taxon>
        <taxon>Actinomycetes</taxon>
        <taxon>Kitasatosporales</taxon>
        <taxon>Streptomycetaceae</taxon>
        <taxon>Actinacidiphila</taxon>
    </lineage>
</organism>
<comment type="caution">
    <text evidence="2">The sequence shown here is derived from an EMBL/GenBank/DDBJ whole genome shotgun (WGS) entry which is preliminary data.</text>
</comment>
<keyword evidence="3" id="KW-1185">Reference proteome</keyword>
<dbReference type="Proteomes" id="UP001152519">
    <property type="component" value="Unassembled WGS sequence"/>
</dbReference>
<feature type="domain" description="SnoaL-like" evidence="1">
    <location>
        <begin position="13"/>
        <end position="107"/>
    </location>
</feature>
<name>A0A9W4DK31_9ACTN</name>
<dbReference type="RefSeq" id="WP_251487942.1">
    <property type="nucleotide sequence ID" value="NZ_CAJSLV010000047.1"/>
</dbReference>
<accession>A0A9W4DK31</accession>
<evidence type="ECO:0000259" key="1">
    <source>
        <dbReference type="Pfam" id="PF12680"/>
    </source>
</evidence>
<dbReference type="InterPro" id="IPR037401">
    <property type="entry name" value="SnoaL-like"/>
</dbReference>
<dbReference type="EMBL" id="CAJSLV010000047">
    <property type="protein sequence ID" value="CAG6392866.1"/>
    <property type="molecule type" value="Genomic_DNA"/>
</dbReference>
<dbReference type="InterPro" id="IPR032710">
    <property type="entry name" value="NTF2-like_dom_sf"/>
</dbReference>
<reference evidence="2" key="1">
    <citation type="submission" date="2021-05" db="EMBL/GenBank/DDBJ databases">
        <authorList>
            <person name="Arsene-Ploetze F."/>
        </authorList>
    </citation>
    <scope>NUCLEOTIDE SEQUENCE</scope>
    <source>
        <strain evidence="2">DSM 42138</strain>
    </source>
</reference>
<gene>
    <name evidence="2" type="ORF">SCOCK_190034</name>
</gene>